<feature type="compositionally biased region" description="Pro residues" evidence="1">
    <location>
        <begin position="711"/>
        <end position="720"/>
    </location>
</feature>
<feature type="compositionally biased region" description="Pro residues" evidence="1">
    <location>
        <begin position="807"/>
        <end position="817"/>
    </location>
</feature>
<feature type="compositionally biased region" description="Low complexity" evidence="1">
    <location>
        <begin position="1077"/>
        <end position="1088"/>
    </location>
</feature>
<feature type="compositionally biased region" description="Basic and acidic residues" evidence="1">
    <location>
        <begin position="336"/>
        <end position="354"/>
    </location>
</feature>
<feature type="compositionally biased region" description="Basic and acidic residues" evidence="1">
    <location>
        <begin position="597"/>
        <end position="612"/>
    </location>
</feature>
<accession>A0A0C9SYD1</accession>
<feature type="compositionally biased region" description="Low complexity" evidence="1">
    <location>
        <begin position="759"/>
        <end position="770"/>
    </location>
</feature>
<proteinExistence type="predicted"/>
<feature type="region of interest" description="Disordered" evidence="1">
    <location>
        <begin position="1051"/>
        <end position="1162"/>
    </location>
</feature>
<evidence type="ECO:0000313" key="3">
    <source>
        <dbReference type="Proteomes" id="UP000053263"/>
    </source>
</evidence>
<feature type="region of interest" description="Disordered" evidence="1">
    <location>
        <begin position="871"/>
        <end position="899"/>
    </location>
</feature>
<feature type="compositionally biased region" description="Acidic residues" evidence="1">
    <location>
        <begin position="138"/>
        <end position="151"/>
    </location>
</feature>
<keyword evidence="3" id="KW-1185">Reference proteome</keyword>
<name>A0A0C9SYD1_PLICR</name>
<sequence length="1198" mass="128827">MTVQLANPRSLPDENWDDDFELDRNAHGEDSTALAHDDEDTRIRKSTSTAQSDWDAPQECAVAGPSTPTRVKRPPAQDNWDEDFEDSPVRGPRRRSTPRKAPSSVRHLESWDDDFEDAPPSNHVTPKRRRPTQTLNSSDEDEFGAAPEEEDRTVTARVRRMPLAKASPPPPVPPLPDGTRSGSVFPPPQRSPANSVFSIPPRPPSTTTTHYGSTTHLTHPHLRPTSGGLGNLPPSPPIHHQRRRLRKKSRPQPPSYRHQVLNDESDDGQFEQDEEADGDAQADPQQRELVRTPPPPASAPPSLPSSPPTPNTLLQRIGSVKKWGVRKKRASTGPEEALRDDRDDTPRAHSESQERGWFFRGSPGGAADDVAQMMAGGGSGSGSPTKAAESPTKPGRRRSLLFGRASKGEDSSNANASRTSLGAGVPCSRQTSSSYSHHADDEGHGRREEREGSRGFIGSVRRISLVGSGQRKHRRTKSSVGSEGMPPGHPQASDAEESPRLLPPIELHPLMPPIELHSPSGATTEAHVDALINASPEQPTGRHRSPSYAEVVATSPGSAPASTSTSTHPPPPPPPTTPPRQVLIPVSPQSASLGRAQGEKDKHAAVDKEKSTPRRNSLGDLKIPARISQAQVGLRRDLGLVREFAASVEQLKELQTTYYSLVVEMQTILEAQHVDAQDQTSGQSSTSRATSPTFFNLSRPGSRSRARSSTNPPPHLPVPPHKQLAAAFHTINSKYQISWECAELLIELGGGTPAPQPPAVNASASAPAVSGKGRERAITLAGDESKPPHLPPQAAPPPQQQQQQHPSGPPIASPPPNLAWRASTGRHDLSSRQLVLLREMLNGSGDDDAIPEDAGSTINRQWRWGDSTVSFALPSEDSGQASPTKKKRRASRIGMGMSGLRDMLRSLKRDRTALEQLPPPPTSFSASASTDSSLDSHGQRVTSPPPFLSAQRRRAKTSTGPESVRSAHGNGDAVYNTAASVSSFTHKASPRRPSLASIFRFSQKTKPGSAEAQTGTGTVHESSSSNTEEEDWDRIDSSSDLDLAARALGIGDGSSTVKGRKGRSPYLQDPRQRPVTPSRRAPSASQSSIFGRPDSPHARATRLSNVEENASMDDDGSGGKGAKGKHRSLQPPRPQRSAMAGKSGSVRSAPPQMFQTVDPGKLAMTPDNIRPLLENAKEVQARLNDCIGEIRTLLAARA</sequence>
<feature type="region of interest" description="Disordered" evidence="1">
    <location>
        <begin position="1"/>
        <end position="622"/>
    </location>
</feature>
<feature type="compositionally biased region" description="Low complexity" evidence="1">
    <location>
        <begin position="923"/>
        <end position="936"/>
    </location>
</feature>
<feature type="compositionally biased region" description="Low complexity" evidence="1">
    <location>
        <begin position="553"/>
        <end position="567"/>
    </location>
</feature>
<dbReference type="AlphaFoldDB" id="A0A0C9SYD1"/>
<feature type="region of interest" description="Disordered" evidence="1">
    <location>
        <begin position="1002"/>
        <end position="1036"/>
    </location>
</feature>
<feature type="compositionally biased region" description="Basic residues" evidence="1">
    <location>
        <begin position="239"/>
        <end position="250"/>
    </location>
</feature>
<evidence type="ECO:0000313" key="2">
    <source>
        <dbReference type="EMBL" id="KII84975.1"/>
    </source>
</evidence>
<evidence type="ECO:0000256" key="1">
    <source>
        <dbReference type="SAM" id="MobiDB-lite"/>
    </source>
</evidence>
<feature type="compositionally biased region" description="Low complexity" evidence="1">
    <location>
        <begin position="698"/>
        <end position="709"/>
    </location>
</feature>
<feature type="compositionally biased region" description="Basic and acidic residues" evidence="1">
    <location>
        <begin position="22"/>
        <end position="43"/>
    </location>
</feature>
<feature type="region of interest" description="Disordered" evidence="1">
    <location>
        <begin position="782"/>
        <end position="823"/>
    </location>
</feature>
<dbReference type="Proteomes" id="UP000053263">
    <property type="component" value="Unassembled WGS sequence"/>
</dbReference>
<feature type="compositionally biased region" description="Pro residues" evidence="1">
    <location>
        <begin position="788"/>
        <end position="799"/>
    </location>
</feature>
<reference evidence="2 3" key="1">
    <citation type="submission" date="2014-06" db="EMBL/GenBank/DDBJ databases">
        <title>Evolutionary Origins and Diversification of the Mycorrhizal Mutualists.</title>
        <authorList>
            <consortium name="DOE Joint Genome Institute"/>
            <consortium name="Mycorrhizal Genomics Consortium"/>
            <person name="Kohler A."/>
            <person name="Kuo A."/>
            <person name="Nagy L.G."/>
            <person name="Floudas D."/>
            <person name="Copeland A."/>
            <person name="Barry K.W."/>
            <person name="Cichocki N."/>
            <person name="Veneault-Fourrey C."/>
            <person name="LaButti K."/>
            <person name="Lindquist E.A."/>
            <person name="Lipzen A."/>
            <person name="Lundell T."/>
            <person name="Morin E."/>
            <person name="Murat C."/>
            <person name="Riley R."/>
            <person name="Ohm R."/>
            <person name="Sun H."/>
            <person name="Tunlid A."/>
            <person name="Henrissat B."/>
            <person name="Grigoriev I.V."/>
            <person name="Hibbett D.S."/>
            <person name="Martin F."/>
        </authorList>
    </citation>
    <scope>NUCLEOTIDE SEQUENCE [LARGE SCALE GENOMIC DNA]</scope>
    <source>
        <strain evidence="2 3">FD-325 SS-3</strain>
    </source>
</reference>
<feature type="compositionally biased region" description="Pro residues" evidence="1">
    <location>
        <begin position="568"/>
        <end position="578"/>
    </location>
</feature>
<dbReference type="HOGENOM" id="CLU_250031_0_0_1"/>
<feature type="compositionally biased region" description="Pro residues" evidence="1">
    <location>
        <begin position="167"/>
        <end position="176"/>
    </location>
</feature>
<feature type="compositionally biased region" description="Polar residues" evidence="1">
    <location>
        <begin position="411"/>
        <end position="420"/>
    </location>
</feature>
<feature type="region of interest" description="Disordered" evidence="1">
    <location>
        <begin position="914"/>
        <end position="971"/>
    </location>
</feature>
<feature type="compositionally biased region" description="Pro residues" evidence="1">
    <location>
        <begin position="292"/>
        <end position="310"/>
    </location>
</feature>
<dbReference type="OrthoDB" id="2554322at2759"/>
<feature type="compositionally biased region" description="Acidic residues" evidence="1">
    <location>
        <begin position="263"/>
        <end position="280"/>
    </location>
</feature>
<dbReference type="EMBL" id="KN832569">
    <property type="protein sequence ID" value="KII84975.1"/>
    <property type="molecule type" value="Genomic_DNA"/>
</dbReference>
<feature type="region of interest" description="Disordered" evidence="1">
    <location>
        <begin position="674"/>
        <end position="721"/>
    </location>
</feature>
<feature type="compositionally biased region" description="Polar residues" evidence="1">
    <location>
        <begin position="677"/>
        <end position="696"/>
    </location>
</feature>
<gene>
    <name evidence="2" type="ORF">PLICRDRAFT_126750</name>
</gene>
<feature type="compositionally biased region" description="Low complexity" evidence="1">
    <location>
        <begin position="205"/>
        <end position="217"/>
    </location>
</feature>
<organism evidence="2 3">
    <name type="scientific">Plicaturopsis crispa FD-325 SS-3</name>
    <dbReference type="NCBI Taxonomy" id="944288"/>
    <lineage>
        <taxon>Eukaryota</taxon>
        <taxon>Fungi</taxon>
        <taxon>Dikarya</taxon>
        <taxon>Basidiomycota</taxon>
        <taxon>Agaricomycotina</taxon>
        <taxon>Agaricomycetes</taxon>
        <taxon>Agaricomycetidae</taxon>
        <taxon>Amylocorticiales</taxon>
        <taxon>Amylocorticiaceae</taxon>
        <taxon>Plicatura</taxon>
        <taxon>Plicaturopsis crispa</taxon>
    </lineage>
</organism>
<feature type="region of interest" description="Disordered" evidence="1">
    <location>
        <begin position="756"/>
        <end position="775"/>
    </location>
</feature>
<protein>
    <submittedName>
        <fullName evidence="2">Uncharacterized protein</fullName>
    </submittedName>
</protein>
<feature type="compositionally biased region" description="Basic and acidic residues" evidence="1">
    <location>
        <begin position="437"/>
        <end position="453"/>
    </location>
</feature>
<feature type="compositionally biased region" description="Polar residues" evidence="1">
    <location>
        <begin position="1002"/>
        <end position="1026"/>
    </location>
</feature>